<accession>A0ABZ1GI69</accession>
<protein>
    <submittedName>
        <fullName evidence="2">Carboxymuconolactone decarboxylase family protein</fullName>
    </submittedName>
</protein>
<dbReference type="RefSeq" id="WP_326751246.1">
    <property type="nucleotide sequence ID" value="NZ_CP109134.1"/>
</dbReference>
<dbReference type="InterPro" id="IPR029032">
    <property type="entry name" value="AhpD-like"/>
</dbReference>
<dbReference type="Proteomes" id="UP001335325">
    <property type="component" value="Chromosome"/>
</dbReference>
<proteinExistence type="predicted"/>
<sequence>MTISYGKAVREELRRPTSELRHAIPEVYQGYKELHDAALRTGALDGKTKELIALAIAVSKECDGCIAAHAHAAVLQGATPQEAAETLGVTFLMNGGPSTVYGARAFAAFNEFHADHTQNPDAG</sequence>
<dbReference type="EMBL" id="CP109134">
    <property type="protein sequence ID" value="WSD04960.1"/>
    <property type="molecule type" value="Genomic_DNA"/>
</dbReference>
<reference evidence="2 3" key="1">
    <citation type="submission" date="2022-10" db="EMBL/GenBank/DDBJ databases">
        <title>The complete genomes of actinobacterial strains from the NBC collection.</title>
        <authorList>
            <person name="Joergensen T.S."/>
            <person name="Alvarez Arevalo M."/>
            <person name="Sterndorff E.B."/>
            <person name="Faurdal D."/>
            <person name="Vuksanovic O."/>
            <person name="Mourched A.-S."/>
            <person name="Charusanti P."/>
            <person name="Shaw S."/>
            <person name="Blin K."/>
            <person name="Weber T."/>
        </authorList>
    </citation>
    <scope>NUCLEOTIDE SEQUENCE [LARGE SCALE GENOMIC DNA]</scope>
    <source>
        <strain evidence="2 3">NBC 01753</strain>
    </source>
</reference>
<evidence type="ECO:0000259" key="1">
    <source>
        <dbReference type="Pfam" id="PF02627"/>
    </source>
</evidence>
<dbReference type="GeneID" id="91541657"/>
<dbReference type="Gene3D" id="1.20.1290.10">
    <property type="entry name" value="AhpD-like"/>
    <property type="match status" value="1"/>
</dbReference>
<dbReference type="PANTHER" id="PTHR33930">
    <property type="entry name" value="ALKYL HYDROPEROXIDE REDUCTASE AHPD"/>
    <property type="match status" value="1"/>
</dbReference>
<dbReference type="NCBIfam" id="TIGR00778">
    <property type="entry name" value="ahpD_dom"/>
    <property type="match status" value="1"/>
</dbReference>
<name>A0ABZ1GI69_9ACTN</name>
<dbReference type="Pfam" id="PF02627">
    <property type="entry name" value="CMD"/>
    <property type="match status" value="1"/>
</dbReference>
<evidence type="ECO:0000313" key="3">
    <source>
        <dbReference type="Proteomes" id="UP001335325"/>
    </source>
</evidence>
<gene>
    <name evidence="2" type="ORF">OIE73_03765</name>
</gene>
<evidence type="ECO:0000313" key="2">
    <source>
        <dbReference type="EMBL" id="WSD04960.1"/>
    </source>
</evidence>
<dbReference type="SUPFAM" id="SSF69118">
    <property type="entry name" value="AhpD-like"/>
    <property type="match status" value="1"/>
</dbReference>
<dbReference type="PANTHER" id="PTHR33930:SF2">
    <property type="entry name" value="BLR3452 PROTEIN"/>
    <property type="match status" value="1"/>
</dbReference>
<keyword evidence="3" id="KW-1185">Reference proteome</keyword>
<feature type="domain" description="Carboxymuconolactone decarboxylase-like" evidence="1">
    <location>
        <begin position="25"/>
        <end position="106"/>
    </location>
</feature>
<organism evidence="2 3">
    <name type="scientific">Streptomyces hirsutus</name>
    <dbReference type="NCBI Taxonomy" id="35620"/>
    <lineage>
        <taxon>Bacteria</taxon>
        <taxon>Bacillati</taxon>
        <taxon>Actinomycetota</taxon>
        <taxon>Actinomycetes</taxon>
        <taxon>Kitasatosporales</taxon>
        <taxon>Streptomycetaceae</taxon>
        <taxon>Streptomyces</taxon>
    </lineage>
</organism>
<dbReference type="InterPro" id="IPR004675">
    <property type="entry name" value="AhpD_core"/>
</dbReference>
<dbReference type="InterPro" id="IPR003779">
    <property type="entry name" value="CMD-like"/>
</dbReference>